<dbReference type="EMBL" id="GDQN01006684">
    <property type="protein sequence ID" value="JAT84370.1"/>
    <property type="molecule type" value="Transcribed_RNA"/>
</dbReference>
<dbReference type="CDD" id="cd06145">
    <property type="entry name" value="REX1_like"/>
    <property type="match status" value="1"/>
</dbReference>
<dbReference type="PANTHER" id="PTHR12801:SF82">
    <property type="entry name" value="RNA EXONUCLEASE 5"/>
    <property type="match status" value="1"/>
</dbReference>
<protein>
    <recommendedName>
        <fullName evidence="8">Exonuclease domain-containing protein</fullName>
    </recommendedName>
</protein>
<dbReference type="Pfam" id="PF00929">
    <property type="entry name" value="RNase_T"/>
    <property type="match status" value="1"/>
</dbReference>
<evidence type="ECO:0000256" key="2">
    <source>
        <dbReference type="ARBA" id="ARBA00006357"/>
    </source>
</evidence>
<evidence type="ECO:0000256" key="5">
    <source>
        <dbReference type="ARBA" id="ARBA00022839"/>
    </source>
</evidence>
<comment type="subcellular location">
    <subcellularLocation>
        <location evidence="1">Nucleus</location>
    </subcellularLocation>
</comment>
<dbReference type="AlphaFoldDB" id="A0A1E1WBK9"/>
<dbReference type="GO" id="GO:0005634">
    <property type="term" value="C:nucleus"/>
    <property type="evidence" value="ECO:0007669"/>
    <property type="project" value="UniProtKB-SubCell"/>
</dbReference>
<organism evidence="9">
    <name type="scientific">Pectinophora gossypiella</name>
    <name type="common">Cotton pink bollworm</name>
    <name type="synonym">Depressaria gossypiella</name>
    <dbReference type="NCBI Taxonomy" id="13191"/>
    <lineage>
        <taxon>Eukaryota</taxon>
        <taxon>Metazoa</taxon>
        <taxon>Ecdysozoa</taxon>
        <taxon>Arthropoda</taxon>
        <taxon>Hexapoda</taxon>
        <taxon>Insecta</taxon>
        <taxon>Pterygota</taxon>
        <taxon>Neoptera</taxon>
        <taxon>Endopterygota</taxon>
        <taxon>Lepidoptera</taxon>
        <taxon>Glossata</taxon>
        <taxon>Ditrysia</taxon>
        <taxon>Gelechioidea</taxon>
        <taxon>Gelechiidae</taxon>
        <taxon>Apatetrinae</taxon>
        <taxon>Pectinophora</taxon>
    </lineage>
</organism>
<dbReference type="GO" id="GO:0003676">
    <property type="term" value="F:nucleic acid binding"/>
    <property type="evidence" value="ECO:0007669"/>
    <property type="project" value="InterPro"/>
</dbReference>
<evidence type="ECO:0000256" key="4">
    <source>
        <dbReference type="ARBA" id="ARBA00022801"/>
    </source>
</evidence>
<gene>
    <name evidence="9" type="ORF">g.18297</name>
</gene>
<sequence length="582" mass="66144">MLTNGKNTNNDGPSTKKRRASKDLDRCQKPSLNDSIEEWPEIKRKHLDKTRKYIPKFRLKTAGERASLITPPEERVPLMLTDVQHLLLHSLLGNLNLSQPPRWYVLDKCAKISQTTCLILEGVSIQQWHRHESKLPNIKKIFKDFVEILTPSVYNGSLVQELALVPLSEVEKEGIIQKYGSINLALEARKDLMIMMKAVFPIKDDVLEDMDLLTDDKFPRTQLILSAWQLIEENYPVPLKGKLKGVYSDYVMTKDEYMPVTAKSPMFGLDCEMCITNAGSELTRVSIVNEKHETVYESLVKPYNEITDYLTRFSGITKILLNDVTKRLEDVQNEIRELLPADAILVGQSLNLDLQALKMMHPYVIDTSLIFNFTGERTRKPKLKALAKEFLNEDIQSGKNGHCSVEDSVTSLKLVQLKLSRSMEFGDAVHTNRQQYKQNIVNKLETKPEVALSIFNHMIEQKKTSLVIGCDDITGDYHTYLTQAKESLSAQFKKNKPKKVKLNTVDGAEEVISRLSEAATEYNFVMAHLKLEVNSENECEQMKTIDKWVETAWNSMLQSALCVVVFGGTTDENGVGMINVKS</sequence>
<dbReference type="SMART" id="SM00479">
    <property type="entry name" value="EXOIII"/>
    <property type="match status" value="1"/>
</dbReference>
<dbReference type="InterPro" id="IPR036397">
    <property type="entry name" value="RNaseH_sf"/>
</dbReference>
<keyword evidence="3" id="KW-0540">Nuclease</keyword>
<evidence type="ECO:0000256" key="1">
    <source>
        <dbReference type="ARBA" id="ARBA00004123"/>
    </source>
</evidence>
<evidence type="ECO:0000256" key="3">
    <source>
        <dbReference type="ARBA" id="ARBA00022722"/>
    </source>
</evidence>
<evidence type="ECO:0000259" key="8">
    <source>
        <dbReference type="SMART" id="SM00479"/>
    </source>
</evidence>
<dbReference type="InterPro" id="IPR013520">
    <property type="entry name" value="Ribonucl_H"/>
</dbReference>
<dbReference type="OrthoDB" id="3996471at2759"/>
<reference evidence="9" key="1">
    <citation type="submission" date="2015-09" db="EMBL/GenBank/DDBJ databases">
        <title>De novo assembly of Pectinophora gossypiella (Pink Bollworm) gut transcriptome.</title>
        <authorList>
            <person name="Tassone E.E."/>
        </authorList>
    </citation>
    <scope>NUCLEOTIDE SEQUENCE</scope>
</reference>
<comment type="similarity">
    <text evidence="2">Belongs to the REXO1/REXO3 family.</text>
</comment>
<keyword evidence="6" id="KW-0539">Nucleus</keyword>
<feature type="region of interest" description="Disordered" evidence="7">
    <location>
        <begin position="1"/>
        <end position="31"/>
    </location>
</feature>
<dbReference type="InterPro" id="IPR012337">
    <property type="entry name" value="RNaseH-like_sf"/>
</dbReference>
<dbReference type="PANTHER" id="PTHR12801">
    <property type="entry name" value="RNA EXONUCLEASE REXO1 / RECO3 FAMILY MEMBER-RELATED"/>
    <property type="match status" value="1"/>
</dbReference>
<name>A0A1E1WBK9_PECGO</name>
<dbReference type="GO" id="GO:0004527">
    <property type="term" value="F:exonuclease activity"/>
    <property type="evidence" value="ECO:0007669"/>
    <property type="project" value="UniProtKB-KW"/>
</dbReference>
<evidence type="ECO:0000313" key="9">
    <source>
        <dbReference type="EMBL" id="JAT84370.1"/>
    </source>
</evidence>
<keyword evidence="5" id="KW-0269">Exonuclease</keyword>
<feature type="domain" description="Exonuclease" evidence="8">
    <location>
        <begin position="265"/>
        <end position="424"/>
    </location>
</feature>
<feature type="compositionally biased region" description="Polar residues" evidence="7">
    <location>
        <begin position="1"/>
        <end position="13"/>
    </location>
</feature>
<dbReference type="InterPro" id="IPR047021">
    <property type="entry name" value="REXO1/3/4-like"/>
</dbReference>
<dbReference type="Gene3D" id="3.30.420.10">
    <property type="entry name" value="Ribonuclease H-like superfamily/Ribonuclease H"/>
    <property type="match status" value="1"/>
</dbReference>
<proteinExistence type="inferred from homology"/>
<evidence type="ECO:0000256" key="7">
    <source>
        <dbReference type="SAM" id="MobiDB-lite"/>
    </source>
</evidence>
<accession>A0A1E1WBK9</accession>
<dbReference type="SUPFAM" id="SSF53098">
    <property type="entry name" value="Ribonuclease H-like"/>
    <property type="match status" value="1"/>
</dbReference>
<keyword evidence="4" id="KW-0378">Hydrolase</keyword>
<dbReference type="InterPro" id="IPR034922">
    <property type="entry name" value="REX1-like_exo"/>
</dbReference>
<dbReference type="FunFam" id="3.30.420.10:FF:000019">
    <property type="entry name" value="RNA exonuclease NEF-sp"/>
    <property type="match status" value="1"/>
</dbReference>
<evidence type="ECO:0000256" key="6">
    <source>
        <dbReference type="ARBA" id="ARBA00023242"/>
    </source>
</evidence>